<proteinExistence type="inferred from homology"/>
<reference evidence="9" key="1">
    <citation type="submission" date="2016-03" db="EMBL/GenBank/DDBJ databases">
        <authorList>
            <person name="Ma C."/>
            <person name="Zhou S."/>
            <person name="Yang G."/>
        </authorList>
    </citation>
    <scope>NUCLEOTIDE SEQUENCE [LARGE SCALE GENOMIC DNA]</scope>
    <source>
        <strain evidence="9">SgZ-1</strain>
    </source>
</reference>
<dbReference type="InterPro" id="IPR010994">
    <property type="entry name" value="RuvA_2-like"/>
</dbReference>
<dbReference type="PANTHER" id="PTHR30471:SF3">
    <property type="entry name" value="UPF0758 PROTEIN YEES-RELATED"/>
    <property type="match status" value="1"/>
</dbReference>
<dbReference type="InterPro" id="IPR025657">
    <property type="entry name" value="RadC_JAB"/>
</dbReference>
<evidence type="ECO:0000256" key="6">
    <source>
        <dbReference type="RuleBase" id="RU003797"/>
    </source>
</evidence>
<dbReference type="InterPro" id="IPR037518">
    <property type="entry name" value="MPN"/>
</dbReference>
<evidence type="ECO:0000256" key="2">
    <source>
        <dbReference type="ARBA" id="ARBA00022723"/>
    </source>
</evidence>
<evidence type="ECO:0000256" key="1">
    <source>
        <dbReference type="ARBA" id="ARBA00022670"/>
    </source>
</evidence>
<comment type="similarity">
    <text evidence="6">Belongs to the UPF0758 family.</text>
</comment>
<dbReference type="EMBL" id="CP014646">
    <property type="protein sequence ID" value="AMO35489.1"/>
    <property type="molecule type" value="Genomic_DNA"/>
</dbReference>
<dbReference type="PROSITE" id="PS01302">
    <property type="entry name" value="UPF0758"/>
    <property type="match status" value="1"/>
</dbReference>
<dbReference type="InterPro" id="IPR001405">
    <property type="entry name" value="UPF0758"/>
</dbReference>
<dbReference type="PROSITE" id="PS50249">
    <property type="entry name" value="MPN"/>
    <property type="match status" value="1"/>
</dbReference>
<evidence type="ECO:0000256" key="4">
    <source>
        <dbReference type="ARBA" id="ARBA00022833"/>
    </source>
</evidence>
<evidence type="ECO:0000313" key="8">
    <source>
        <dbReference type="EMBL" id="AMO35489.1"/>
    </source>
</evidence>
<dbReference type="InterPro" id="IPR020891">
    <property type="entry name" value="UPF0758_CS"/>
</dbReference>
<dbReference type="SUPFAM" id="SSF102712">
    <property type="entry name" value="JAB1/MPN domain"/>
    <property type="match status" value="1"/>
</dbReference>
<keyword evidence="2" id="KW-0479">Metal-binding</keyword>
<protein>
    <recommendedName>
        <fullName evidence="7">MPN domain-containing protein</fullName>
    </recommendedName>
</protein>
<dbReference type="NCBIfam" id="NF000642">
    <property type="entry name" value="PRK00024.1"/>
    <property type="match status" value="1"/>
</dbReference>
<dbReference type="SUPFAM" id="SSF47781">
    <property type="entry name" value="RuvA domain 2-like"/>
    <property type="match status" value="1"/>
</dbReference>
<dbReference type="AlphaFoldDB" id="A0A140ICL4"/>
<dbReference type="GO" id="GO:0006508">
    <property type="term" value="P:proteolysis"/>
    <property type="evidence" value="ECO:0007669"/>
    <property type="project" value="UniProtKB-KW"/>
</dbReference>
<dbReference type="KEGG" id="thu:AC731_000070"/>
<dbReference type="InterPro" id="IPR046778">
    <property type="entry name" value="UPF0758_N"/>
</dbReference>
<evidence type="ECO:0000313" key="9">
    <source>
        <dbReference type="Proteomes" id="UP000036902"/>
    </source>
</evidence>
<dbReference type="Proteomes" id="UP000036902">
    <property type="component" value="Chromosome"/>
</dbReference>
<dbReference type="Gene3D" id="3.40.140.10">
    <property type="entry name" value="Cytidine Deaminase, domain 2"/>
    <property type="match status" value="1"/>
</dbReference>
<evidence type="ECO:0000256" key="3">
    <source>
        <dbReference type="ARBA" id="ARBA00022801"/>
    </source>
</evidence>
<evidence type="ECO:0000256" key="5">
    <source>
        <dbReference type="ARBA" id="ARBA00023049"/>
    </source>
</evidence>
<dbReference type="STRING" id="1134435.AC731_000070"/>
<evidence type="ECO:0000259" key="7">
    <source>
        <dbReference type="PROSITE" id="PS50249"/>
    </source>
</evidence>
<dbReference type="Pfam" id="PF04002">
    <property type="entry name" value="RadC"/>
    <property type="match status" value="1"/>
</dbReference>
<gene>
    <name evidence="8" type="ORF">AC731_000070</name>
</gene>
<dbReference type="GO" id="GO:0008237">
    <property type="term" value="F:metallopeptidase activity"/>
    <property type="evidence" value="ECO:0007669"/>
    <property type="project" value="UniProtKB-KW"/>
</dbReference>
<dbReference type="CDD" id="cd08071">
    <property type="entry name" value="MPN_DUF2466"/>
    <property type="match status" value="1"/>
</dbReference>
<keyword evidence="5" id="KW-0482">Metalloprotease</keyword>
<dbReference type="GO" id="GO:0046872">
    <property type="term" value="F:metal ion binding"/>
    <property type="evidence" value="ECO:0007669"/>
    <property type="project" value="UniProtKB-KW"/>
</dbReference>
<dbReference type="Pfam" id="PF20582">
    <property type="entry name" value="UPF0758_N"/>
    <property type="match status" value="1"/>
</dbReference>
<keyword evidence="9" id="KW-1185">Reference proteome</keyword>
<organism evidence="8 9">
    <name type="scientific">Thauera humireducens</name>
    <dbReference type="NCBI Taxonomy" id="1134435"/>
    <lineage>
        <taxon>Bacteria</taxon>
        <taxon>Pseudomonadati</taxon>
        <taxon>Pseudomonadota</taxon>
        <taxon>Betaproteobacteria</taxon>
        <taxon>Rhodocyclales</taxon>
        <taxon>Zoogloeaceae</taxon>
        <taxon>Thauera</taxon>
    </lineage>
</organism>
<dbReference type="NCBIfam" id="TIGR00608">
    <property type="entry name" value="radc"/>
    <property type="match status" value="1"/>
</dbReference>
<sequence>MAITDWPADERPREKLLARGVAALSDAELLAVFLRVGIRGRTAVDLARHLIAHFGSLTRLCAASAADFAALPGMGLAKYAQLQAVMELARRALGETLAEKTLFDSPQVVRDWLRLRLGHLPHETFCVLLLDARHCLIEATDLFRGTLTQTSVYPREVVKLALAHNAAAVIFAHNHPSGAAEPSTADEMLTRALKDALALVDVRVLDHFVVPSHGTPVSFAERGLL</sequence>
<dbReference type="RefSeq" id="WP_004258823.1">
    <property type="nucleotide sequence ID" value="NZ_CP014646.1"/>
</dbReference>
<keyword evidence="1" id="KW-0645">Protease</keyword>
<feature type="domain" description="MPN" evidence="7">
    <location>
        <begin position="102"/>
        <end position="225"/>
    </location>
</feature>
<dbReference type="Gene3D" id="1.10.150.20">
    <property type="entry name" value="5' to 3' exonuclease, C-terminal subdomain"/>
    <property type="match status" value="1"/>
</dbReference>
<accession>A0A140ICL4</accession>
<dbReference type="PANTHER" id="PTHR30471">
    <property type="entry name" value="DNA REPAIR PROTEIN RADC"/>
    <property type="match status" value="1"/>
</dbReference>
<name>A0A140ICL4_9RHOO</name>
<keyword evidence="4" id="KW-0862">Zinc</keyword>
<keyword evidence="3" id="KW-0378">Hydrolase</keyword>